<keyword evidence="1" id="KW-0472">Membrane</keyword>
<reference evidence="2" key="1">
    <citation type="submission" date="2020-01" db="EMBL/GenBank/DDBJ databases">
        <title>Insect and environment-associated Actinomycetes.</title>
        <authorList>
            <person name="Currrie C."/>
            <person name="Chevrette M."/>
            <person name="Carlson C."/>
            <person name="Stubbendieck R."/>
            <person name="Wendt-Pienkowski E."/>
        </authorList>
    </citation>
    <scope>NUCLEOTIDE SEQUENCE</scope>
    <source>
        <strain evidence="2">SID12501</strain>
    </source>
</reference>
<dbReference type="PANTHER" id="PTHR42305:SF1">
    <property type="entry name" value="MEMBRANE PROTEIN RV1733C-RELATED"/>
    <property type="match status" value="1"/>
</dbReference>
<sequence>MAAFRGPRVWLWRWRRNPLRRRVDAVEGWAALATWALIVLTGVLVGLVSNRSVEQGLATERAEWRPVTALVVEDAPGTVGSEKVWAKVRWSAADGTRHTGQARVDSGSTAGSLATVWTDPQGRLVTKPATASEARLRAGLVGALAGASGATVPYVAWRLLRGRLERRRMEEWDEAWERFDPMWGRNTR</sequence>
<evidence type="ECO:0000256" key="1">
    <source>
        <dbReference type="SAM" id="Phobius"/>
    </source>
</evidence>
<comment type="caution">
    <text evidence="2">The sequence shown here is derived from an EMBL/GenBank/DDBJ whole genome shotgun (WGS) entry which is preliminary data.</text>
</comment>
<evidence type="ECO:0000313" key="2">
    <source>
        <dbReference type="EMBL" id="NEC88848.1"/>
    </source>
</evidence>
<accession>A0A6B3BWX4</accession>
<name>A0A6B3BWX4_9ACTN</name>
<feature type="transmembrane region" description="Helical" evidence="1">
    <location>
        <begin position="138"/>
        <end position="160"/>
    </location>
</feature>
<proteinExistence type="predicted"/>
<protein>
    <submittedName>
        <fullName evidence="2">Uncharacterized protein</fullName>
    </submittedName>
</protein>
<dbReference type="InterPro" id="IPR039708">
    <property type="entry name" value="MT1774/Rv1733c-like"/>
</dbReference>
<dbReference type="EMBL" id="JAAGLU010000020">
    <property type="protein sequence ID" value="NEC88848.1"/>
    <property type="molecule type" value="Genomic_DNA"/>
</dbReference>
<dbReference type="AlphaFoldDB" id="A0A6B3BWX4"/>
<dbReference type="PANTHER" id="PTHR42305">
    <property type="entry name" value="MEMBRANE PROTEIN RV1733C-RELATED"/>
    <property type="match status" value="1"/>
</dbReference>
<keyword evidence="1" id="KW-0812">Transmembrane</keyword>
<dbReference type="RefSeq" id="WP_164317171.1">
    <property type="nucleotide sequence ID" value="NZ_JAAGLU010000020.1"/>
</dbReference>
<gene>
    <name evidence="2" type="ORF">G3I71_24225</name>
</gene>
<keyword evidence="1" id="KW-1133">Transmembrane helix</keyword>
<organism evidence="2">
    <name type="scientific">Streptomyces sp. SID12501</name>
    <dbReference type="NCBI Taxonomy" id="2706042"/>
    <lineage>
        <taxon>Bacteria</taxon>
        <taxon>Bacillati</taxon>
        <taxon>Actinomycetota</taxon>
        <taxon>Actinomycetes</taxon>
        <taxon>Kitasatosporales</taxon>
        <taxon>Streptomycetaceae</taxon>
        <taxon>Streptomyces</taxon>
    </lineage>
</organism>
<feature type="transmembrane region" description="Helical" evidence="1">
    <location>
        <begin position="25"/>
        <end position="48"/>
    </location>
</feature>